<dbReference type="GO" id="GO:0004553">
    <property type="term" value="F:hydrolase activity, hydrolyzing O-glycosyl compounds"/>
    <property type="evidence" value="ECO:0007669"/>
    <property type="project" value="InterPro"/>
</dbReference>
<keyword evidence="4" id="KW-0732">Signal</keyword>
<gene>
    <name evidence="5" type="ORF">VMCG_09363</name>
</gene>
<organism evidence="5 6">
    <name type="scientific">Cytospora schulzeri</name>
    <dbReference type="NCBI Taxonomy" id="448051"/>
    <lineage>
        <taxon>Eukaryota</taxon>
        <taxon>Fungi</taxon>
        <taxon>Dikarya</taxon>
        <taxon>Ascomycota</taxon>
        <taxon>Pezizomycotina</taxon>
        <taxon>Sordariomycetes</taxon>
        <taxon>Sordariomycetidae</taxon>
        <taxon>Diaporthales</taxon>
        <taxon>Cytosporaceae</taxon>
        <taxon>Cytospora</taxon>
    </lineage>
</organism>
<dbReference type="OrthoDB" id="3879658at2759"/>
<evidence type="ECO:0000256" key="1">
    <source>
        <dbReference type="ARBA" id="ARBA00009865"/>
    </source>
</evidence>
<dbReference type="Gene3D" id="2.115.10.20">
    <property type="entry name" value="Glycosyl hydrolase domain, family 43"/>
    <property type="match status" value="1"/>
</dbReference>
<evidence type="ECO:0000256" key="4">
    <source>
        <dbReference type="SAM" id="SignalP"/>
    </source>
</evidence>
<dbReference type="GO" id="GO:0005975">
    <property type="term" value="P:carbohydrate metabolic process"/>
    <property type="evidence" value="ECO:0007669"/>
    <property type="project" value="InterPro"/>
</dbReference>
<comment type="similarity">
    <text evidence="1">Belongs to the glycosyl hydrolase 43 family.</text>
</comment>
<evidence type="ECO:0000313" key="5">
    <source>
        <dbReference type="EMBL" id="ROV91221.1"/>
    </source>
</evidence>
<keyword evidence="3" id="KW-0326">Glycosidase</keyword>
<dbReference type="STRING" id="356882.A0A423VJR5"/>
<dbReference type="InterPro" id="IPR051795">
    <property type="entry name" value="Glycosyl_Hydrlase_43"/>
</dbReference>
<comment type="caution">
    <text evidence="5">The sequence shown here is derived from an EMBL/GenBank/DDBJ whole genome shotgun (WGS) entry which is preliminary data.</text>
</comment>
<proteinExistence type="inferred from homology"/>
<dbReference type="CDD" id="cd08999">
    <property type="entry name" value="GH43_ABN-like"/>
    <property type="match status" value="1"/>
</dbReference>
<reference evidence="5 6" key="1">
    <citation type="submission" date="2015-09" db="EMBL/GenBank/DDBJ databases">
        <title>Host preference determinants of Valsa canker pathogens revealed by comparative genomics.</title>
        <authorList>
            <person name="Yin Z."/>
            <person name="Huang L."/>
        </authorList>
    </citation>
    <scope>NUCLEOTIDE SEQUENCE [LARGE SCALE GENOMIC DNA]</scope>
    <source>
        <strain evidence="5 6">03-1</strain>
    </source>
</reference>
<keyword evidence="6" id="KW-1185">Reference proteome</keyword>
<accession>A0A423VJR5</accession>
<evidence type="ECO:0000256" key="2">
    <source>
        <dbReference type="ARBA" id="ARBA00022801"/>
    </source>
</evidence>
<protein>
    <submittedName>
        <fullName evidence="5">Uncharacterized protein</fullName>
    </submittedName>
</protein>
<dbReference type="AlphaFoldDB" id="A0A423VJR5"/>
<evidence type="ECO:0000256" key="3">
    <source>
        <dbReference type="ARBA" id="ARBA00023295"/>
    </source>
</evidence>
<sequence length="624" mass="65493">MFLKALTGLSFLSSLAAATPSEVLSKDFADPSIIYDPNSGDWYAFATAGNGANVQVANASSSTGPWNLLDLDLLPNGMGSWAVDTGIWAPDVRYLSDSKSFVMYYAGLYAADNKFHCIGAATADSIEGPYSPVDDPLACPTDKGGNGGLCNNGVDPIQATPIMLQQVDSTDGTTLVGSATQVLDRSDTDGPLVEAPNLVLVDGTYIIFFSSSCYSTTLYDLSYATSSSLAGPYTKSTEPLLVTGDYDLTAPGGATSVEGGSTMFTMLTSSTSRLGLLACGMLLGGIANALTIPEGYQNVGGYSNIQARELEASPNNGRVPLNCSAQELGTFNLLLQDQGAQAMCMMAFAEHFATTTVTDVITSSITQETVVATFYQTVEGTTTVAIGFVDFSAIPTPSTAMATSMSMTTSTSMQMTTSTSMEMSTSTSMQMTTSTSMQMTTSTSMIMSTSTTLSTSMTMSTSLSLALSFLTSTTMSMSTSMIMSTSMVMTTSTSVPVSTSTSVAVVTSATAAAPPALLGANPLYLGYRKPTPVKRSPNEFNAGLVEALQTAPPEFKQNFCSCAMKREGRCRDDCDDYYDEDCDCDSVTTTFRVTSVSYVVAVQPVTTTIPVTSLSYIFATQTLA</sequence>
<dbReference type="InterPro" id="IPR006710">
    <property type="entry name" value="Glyco_hydro_43"/>
</dbReference>
<dbReference type="SUPFAM" id="SSF75005">
    <property type="entry name" value="Arabinanase/levansucrase/invertase"/>
    <property type="match status" value="1"/>
</dbReference>
<dbReference type="PANTHER" id="PTHR42812">
    <property type="entry name" value="BETA-XYLOSIDASE"/>
    <property type="match status" value="1"/>
</dbReference>
<dbReference type="Pfam" id="PF04616">
    <property type="entry name" value="Glyco_hydro_43"/>
    <property type="match status" value="1"/>
</dbReference>
<name>A0A423VJR5_9PEZI</name>
<keyword evidence="2" id="KW-0378">Hydrolase</keyword>
<evidence type="ECO:0000313" key="6">
    <source>
        <dbReference type="Proteomes" id="UP000283895"/>
    </source>
</evidence>
<dbReference type="Proteomes" id="UP000283895">
    <property type="component" value="Unassembled WGS sequence"/>
</dbReference>
<feature type="chain" id="PRO_5019349453" evidence="4">
    <location>
        <begin position="19"/>
        <end position="624"/>
    </location>
</feature>
<feature type="signal peptide" evidence="4">
    <location>
        <begin position="1"/>
        <end position="18"/>
    </location>
</feature>
<dbReference type="EMBL" id="LKEA01000057">
    <property type="protein sequence ID" value="ROV91221.1"/>
    <property type="molecule type" value="Genomic_DNA"/>
</dbReference>
<dbReference type="InterPro" id="IPR023296">
    <property type="entry name" value="Glyco_hydro_beta-prop_sf"/>
</dbReference>
<dbReference type="PANTHER" id="PTHR42812:SF5">
    <property type="entry name" value="ENDO-ARABINASE"/>
    <property type="match status" value="1"/>
</dbReference>